<dbReference type="InterPro" id="IPR007219">
    <property type="entry name" value="XnlR_reg_dom"/>
</dbReference>
<evidence type="ECO:0000256" key="2">
    <source>
        <dbReference type="ARBA" id="ARBA00022833"/>
    </source>
</evidence>
<dbReference type="GO" id="GO:0008270">
    <property type="term" value="F:zinc ion binding"/>
    <property type="evidence" value="ECO:0007669"/>
    <property type="project" value="InterPro"/>
</dbReference>
<dbReference type="RefSeq" id="XP_033388422.1">
    <property type="nucleotide sequence ID" value="XM_033532968.1"/>
</dbReference>
<protein>
    <recommendedName>
        <fullName evidence="8">Xylanolytic transcriptional activator regulatory domain-containing protein</fullName>
    </recommendedName>
</protein>
<reference evidence="9" key="1">
    <citation type="journal article" date="2020" name="Stud. Mycol.">
        <title>101 Dothideomycetes genomes: a test case for predicting lifestyles and emergence of pathogens.</title>
        <authorList>
            <person name="Haridas S."/>
            <person name="Albert R."/>
            <person name="Binder M."/>
            <person name="Bloem J."/>
            <person name="Labutti K."/>
            <person name="Salamov A."/>
            <person name="Andreopoulos B."/>
            <person name="Baker S."/>
            <person name="Barry K."/>
            <person name="Bills G."/>
            <person name="Bluhm B."/>
            <person name="Cannon C."/>
            <person name="Castanera R."/>
            <person name="Culley D."/>
            <person name="Daum C."/>
            <person name="Ezra D."/>
            <person name="Gonzalez J."/>
            <person name="Henrissat B."/>
            <person name="Kuo A."/>
            <person name="Liang C."/>
            <person name="Lipzen A."/>
            <person name="Lutzoni F."/>
            <person name="Magnuson J."/>
            <person name="Mondo S."/>
            <person name="Nolan M."/>
            <person name="Ohm R."/>
            <person name="Pangilinan J."/>
            <person name="Park H.-J."/>
            <person name="Ramirez L."/>
            <person name="Alfaro M."/>
            <person name="Sun H."/>
            <person name="Tritt A."/>
            <person name="Yoshinaga Y."/>
            <person name="Zwiers L.-H."/>
            <person name="Turgeon B."/>
            <person name="Goodwin S."/>
            <person name="Spatafora J."/>
            <person name="Crous P."/>
            <person name="Grigoriev I."/>
        </authorList>
    </citation>
    <scope>NUCLEOTIDE SEQUENCE</scope>
    <source>
        <strain evidence="9">CBS 175.79</strain>
    </source>
</reference>
<dbReference type="InterPro" id="IPR051615">
    <property type="entry name" value="Transcr_Regulatory_Elem"/>
</dbReference>
<dbReference type="EMBL" id="ML978067">
    <property type="protein sequence ID" value="KAF2020083.1"/>
    <property type="molecule type" value="Genomic_DNA"/>
</dbReference>
<keyword evidence="3" id="KW-0805">Transcription regulation</keyword>
<evidence type="ECO:0000256" key="3">
    <source>
        <dbReference type="ARBA" id="ARBA00023015"/>
    </source>
</evidence>
<accession>A0A6A5Y4F2</accession>
<evidence type="ECO:0000313" key="10">
    <source>
        <dbReference type="Proteomes" id="UP000799778"/>
    </source>
</evidence>
<gene>
    <name evidence="9" type="ORF">BU24DRAFT_477225</name>
</gene>
<name>A0A6A5Y4F2_9PLEO</name>
<evidence type="ECO:0000313" key="9">
    <source>
        <dbReference type="EMBL" id="KAF2020083.1"/>
    </source>
</evidence>
<evidence type="ECO:0000259" key="8">
    <source>
        <dbReference type="Pfam" id="PF04082"/>
    </source>
</evidence>
<keyword evidence="4" id="KW-0238">DNA-binding</keyword>
<feature type="compositionally biased region" description="Polar residues" evidence="7">
    <location>
        <begin position="445"/>
        <end position="456"/>
    </location>
</feature>
<sequence>MHFRPSVRWEKMPTTRGRSVSVKFIDKLQQRIQSLEALSQDVLNSSAWRPNDHDARSPSDAPVLPCSPNTTQRDDTRPTSSEIPRPATPAASAGSHGSHPNIPVAMGISAKSPRTVRGESPTFYGATSHPHVASPGEESRLTSSECVDTVGIELDASSPRLRDHLLRSFFKYQTLWVDIVNKDAFLSHQATATESRWYSKFLEDAMLACGSRLSTSASVRALGTRYFEWAKEGALRALTEPTPANLQGFLLLSEYEVTQGNDRTGWMFCGVACRMLSDLGLHKFASVTGLTRKAQDSNNESNLAYALLSACIVYEGVWTLYLGRPSSIPQSFMNAAASRSRMGLGSDSPWLNAWVGLCVPMAQVSHVLNEQSISDFDRSDSLRKLLKQIEEWYDDLPPGMTYDDRGLTNMDLAGYGLHSQYCKVQNLVRQALATPQNTRKRRRSQLTSDVSPPATATDSKSIIYQYALRTARLVVTYREVFGTEKIPSIMLDNAVVAATTMIEHLNEAGNLDEMRHEVTWLRHLIKSMELVQIHFPIIGRMLDSLKQICGSGPLSTMLSPVHRGSVEAARHHPRALSQSLDFGSSSNIAQEDPLVSGFDPGIMWDFFDTNVVPDLFASSGKASDSFVGLPLSESTTSNLMAGDNISNFPQAVP</sequence>
<dbReference type="PANTHER" id="PTHR31313">
    <property type="entry name" value="TY1 ENHANCER ACTIVATOR"/>
    <property type="match status" value="1"/>
</dbReference>
<dbReference type="GeneID" id="54290365"/>
<dbReference type="GO" id="GO:0003677">
    <property type="term" value="F:DNA binding"/>
    <property type="evidence" value="ECO:0007669"/>
    <property type="project" value="UniProtKB-KW"/>
</dbReference>
<evidence type="ECO:0000256" key="6">
    <source>
        <dbReference type="ARBA" id="ARBA00023242"/>
    </source>
</evidence>
<dbReference type="AlphaFoldDB" id="A0A6A5Y4F2"/>
<evidence type="ECO:0000256" key="4">
    <source>
        <dbReference type="ARBA" id="ARBA00023125"/>
    </source>
</evidence>
<feature type="domain" description="Xylanolytic transcriptional activator regulatory" evidence="8">
    <location>
        <begin position="166"/>
        <end position="334"/>
    </location>
</feature>
<keyword evidence="2" id="KW-0862">Zinc</keyword>
<dbReference type="Pfam" id="PF04082">
    <property type="entry name" value="Fungal_trans"/>
    <property type="match status" value="1"/>
</dbReference>
<evidence type="ECO:0000256" key="7">
    <source>
        <dbReference type="SAM" id="MobiDB-lite"/>
    </source>
</evidence>
<dbReference type="OrthoDB" id="4161332at2759"/>
<keyword evidence="1" id="KW-0479">Metal-binding</keyword>
<keyword evidence="10" id="KW-1185">Reference proteome</keyword>
<dbReference type="PANTHER" id="PTHR31313:SF81">
    <property type="entry name" value="TY1 ENHANCER ACTIVATOR"/>
    <property type="match status" value="1"/>
</dbReference>
<proteinExistence type="predicted"/>
<evidence type="ECO:0000256" key="1">
    <source>
        <dbReference type="ARBA" id="ARBA00022723"/>
    </source>
</evidence>
<keyword evidence="6" id="KW-0539">Nucleus</keyword>
<dbReference type="Proteomes" id="UP000799778">
    <property type="component" value="Unassembled WGS sequence"/>
</dbReference>
<feature type="region of interest" description="Disordered" evidence="7">
    <location>
        <begin position="46"/>
        <end position="140"/>
    </location>
</feature>
<keyword evidence="5" id="KW-0804">Transcription</keyword>
<evidence type="ECO:0000256" key="5">
    <source>
        <dbReference type="ARBA" id="ARBA00023163"/>
    </source>
</evidence>
<organism evidence="9 10">
    <name type="scientific">Aaosphaeria arxii CBS 175.79</name>
    <dbReference type="NCBI Taxonomy" id="1450172"/>
    <lineage>
        <taxon>Eukaryota</taxon>
        <taxon>Fungi</taxon>
        <taxon>Dikarya</taxon>
        <taxon>Ascomycota</taxon>
        <taxon>Pezizomycotina</taxon>
        <taxon>Dothideomycetes</taxon>
        <taxon>Pleosporomycetidae</taxon>
        <taxon>Pleosporales</taxon>
        <taxon>Pleosporales incertae sedis</taxon>
        <taxon>Aaosphaeria</taxon>
    </lineage>
</organism>
<dbReference type="GO" id="GO:0006351">
    <property type="term" value="P:DNA-templated transcription"/>
    <property type="evidence" value="ECO:0007669"/>
    <property type="project" value="InterPro"/>
</dbReference>
<feature type="region of interest" description="Disordered" evidence="7">
    <location>
        <begin position="433"/>
        <end position="456"/>
    </location>
</feature>
<dbReference type="CDD" id="cd12148">
    <property type="entry name" value="fungal_TF_MHR"/>
    <property type="match status" value="1"/>
</dbReference>